<dbReference type="PANTHER" id="PTHR33490:SF12">
    <property type="entry name" value="BLL5557 PROTEIN"/>
    <property type="match status" value="1"/>
</dbReference>
<name>A0A2W5R6N1_9SPHN</name>
<comment type="caution">
    <text evidence="2">The sequence shown here is derived from an EMBL/GenBank/DDBJ whole genome shotgun (WGS) entry which is preliminary data.</text>
</comment>
<dbReference type="Proteomes" id="UP000249229">
    <property type="component" value="Unassembled WGS sequence"/>
</dbReference>
<dbReference type="SUPFAM" id="SSF54001">
    <property type="entry name" value="Cysteine proteinases"/>
    <property type="match status" value="1"/>
</dbReference>
<evidence type="ECO:0000313" key="2">
    <source>
        <dbReference type="EMBL" id="PZQ62873.1"/>
    </source>
</evidence>
<gene>
    <name evidence="2" type="ORF">DI544_01375</name>
</gene>
<dbReference type="Gene3D" id="2.60.40.2250">
    <property type="match status" value="1"/>
</dbReference>
<accession>A0A2W5R6N1</accession>
<dbReference type="InterPro" id="IPR038765">
    <property type="entry name" value="Papain-like_cys_pep_sf"/>
</dbReference>
<organism evidence="2 3">
    <name type="scientific">Sphingomonas taxi</name>
    <dbReference type="NCBI Taxonomy" id="1549858"/>
    <lineage>
        <taxon>Bacteria</taxon>
        <taxon>Pseudomonadati</taxon>
        <taxon>Pseudomonadota</taxon>
        <taxon>Alphaproteobacteria</taxon>
        <taxon>Sphingomonadales</taxon>
        <taxon>Sphingomonadaceae</taxon>
        <taxon>Sphingomonas</taxon>
    </lineage>
</organism>
<dbReference type="Pfam" id="PF01841">
    <property type="entry name" value="Transglut_core"/>
    <property type="match status" value="1"/>
</dbReference>
<evidence type="ECO:0000313" key="3">
    <source>
        <dbReference type="Proteomes" id="UP000249229"/>
    </source>
</evidence>
<sequence length="279" mass="30111">MIDHGARRATVGPLLFAKDRPAVRLSIEAFLDYGFPAAADVLLQVEVAALPEQRLEAQSLVIESDHPIRAVAGEDGIGQRCWARGERRLVARYAAAVTIARATAPVASLPPTPVTALPAATIPYLLPSRYCESDRFDNFVRRTFADLRGGALAVALAEWVRRNLDYGPTAIGGGALHTFAERRGVCRDYAHLLVALARAAEIPARCVAVYAPGVDPPDFHAVAQVWLDGAWHLLDATGMARPDEMAVVAVGRDATDIAFMTIFGTAVLWAQQVRVTRLP</sequence>
<evidence type="ECO:0000259" key="1">
    <source>
        <dbReference type="SMART" id="SM00460"/>
    </source>
</evidence>
<dbReference type="AlphaFoldDB" id="A0A2W5R6N1"/>
<dbReference type="Gene3D" id="3.10.620.30">
    <property type="match status" value="1"/>
</dbReference>
<reference evidence="2 3" key="1">
    <citation type="submission" date="2017-08" db="EMBL/GenBank/DDBJ databases">
        <title>Infants hospitalized years apart are colonized by the same room-sourced microbial strains.</title>
        <authorList>
            <person name="Brooks B."/>
            <person name="Olm M.R."/>
            <person name="Firek B.A."/>
            <person name="Baker R."/>
            <person name="Thomas B.C."/>
            <person name="Morowitz M.J."/>
            <person name="Banfield J.F."/>
        </authorList>
    </citation>
    <scope>NUCLEOTIDE SEQUENCE [LARGE SCALE GENOMIC DNA]</scope>
    <source>
        <strain evidence="2">S2_005_001_R1_22</strain>
    </source>
</reference>
<feature type="domain" description="Transglutaminase-like" evidence="1">
    <location>
        <begin position="178"/>
        <end position="238"/>
    </location>
</feature>
<dbReference type="EMBL" id="QFQI01000001">
    <property type="protein sequence ID" value="PZQ62873.1"/>
    <property type="molecule type" value="Genomic_DNA"/>
</dbReference>
<dbReference type="SMART" id="SM00460">
    <property type="entry name" value="TGc"/>
    <property type="match status" value="1"/>
</dbReference>
<protein>
    <submittedName>
        <fullName evidence="2">Transglutaminase</fullName>
    </submittedName>
</protein>
<dbReference type="InterPro" id="IPR002931">
    <property type="entry name" value="Transglutaminase-like"/>
</dbReference>
<dbReference type="PANTHER" id="PTHR33490">
    <property type="entry name" value="BLR5614 PROTEIN-RELATED"/>
    <property type="match status" value="1"/>
</dbReference>
<proteinExistence type="predicted"/>